<dbReference type="STRING" id="517417.Cpar_1804"/>
<dbReference type="InterPro" id="IPR028098">
    <property type="entry name" value="Glyco_trans_4-like_N"/>
</dbReference>
<dbReference type="Pfam" id="PF00534">
    <property type="entry name" value="Glycos_transf_1"/>
    <property type="match status" value="1"/>
</dbReference>
<dbReference type="InterPro" id="IPR001296">
    <property type="entry name" value="Glyco_trans_1"/>
</dbReference>
<dbReference type="OrthoDB" id="9790710at2"/>
<proteinExistence type="predicted"/>
<dbReference type="eggNOG" id="COG0438">
    <property type="taxonomic scope" value="Bacteria"/>
</dbReference>
<evidence type="ECO:0000259" key="1">
    <source>
        <dbReference type="Pfam" id="PF00534"/>
    </source>
</evidence>
<dbReference type="KEGG" id="cpc:Cpar_1804"/>
<name>B3QQJ3_CHLP8</name>
<dbReference type="HOGENOM" id="CLU_009583_0_4_10"/>
<keyword evidence="3" id="KW-0808">Transferase</keyword>
<evidence type="ECO:0000313" key="3">
    <source>
        <dbReference type="EMBL" id="ACF12196.1"/>
    </source>
</evidence>
<dbReference type="PANTHER" id="PTHR12526">
    <property type="entry name" value="GLYCOSYLTRANSFERASE"/>
    <property type="match status" value="1"/>
</dbReference>
<dbReference type="SUPFAM" id="SSF53756">
    <property type="entry name" value="UDP-Glycosyltransferase/glycogen phosphorylase"/>
    <property type="match status" value="1"/>
</dbReference>
<evidence type="ECO:0000259" key="2">
    <source>
        <dbReference type="Pfam" id="PF13439"/>
    </source>
</evidence>
<dbReference type="Pfam" id="PF13439">
    <property type="entry name" value="Glyco_transf_4"/>
    <property type="match status" value="1"/>
</dbReference>
<gene>
    <name evidence="3" type="ordered locus">Cpar_1804</name>
</gene>
<dbReference type="Proteomes" id="UP000008811">
    <property type="component" value="Chromosome"/>
</dbReference>
<dbReference type="Gene3D" id="3.40.50.2000">
    <property type="entry name" value="Glycogen Phosphorylase B"/>
    <property type="match status" value="2"/>
</dbReference>
<accession>B3QQJ3</accession>
<dbReference type="RefSeq" id="WP_012503029.1">
    <property type="nucleotide sequence ID" value="NC_011027.1"/>
</dbReference>
<dbReference type="AlphaFoldDB" id="B3QQJ3"/>
<dbReference type="EMBL" id="CP001099">
    <property type="protein sequence ID" value="ACF12196.1"/>
    <property type="molecule type" value="Genomic_DNA"/>
</dbReference>
<dbReference type="CAZy" id="GT4">
    <property type="family name" value="Glycosyltransferase Family 4"/>
</dbReference>
<sequence length="360" mass="40252">MNFLFLNSARRGWGGNEKWTKMAAEALGARHEVMLAYRDPAIGDRIDVEKVRLPFRWEFDPTTLSSLVRLVRQKKIDILIPTKRKDYVIAGLVCRLTGATNILRLGIDRPPKNTWIQRLIFGTLTDGVIINAEKIRQTLAQSSWFDTGKVRVIYNGVDRERLELDSGNPYEKPFPFTIGAAGALIPRKGFDFLIRAFARFTSGNQSATDSGLVIAGAGPERDSLEKLATDLGVANRVRFTGHLNNPYPMMRACNLFVSASQSEGLANVLLESMALRCVPISTLSGGADELIEDGKNGFLVQYGDEEQLAGIFDKLYRNRDQADVLAANAQRTIMKRFSIERMRTDLLKFCSETLDRKKAS</sequence>
<reference evidence="3" key="1">
    <citation type="submission" date="2008-06" db="EMBL/GenBank/DDBJ databases">
        <title>Complete sequence of Chlorobaculum parvum NCIB 8327.</title>
        <authorList>
            <consortium name="US DOE Joint Genome Institute"/>
            <person name="Lucas S."/>
            <person name="Copeland A."/>
            <person name="Lapidus A."/>
            <person name="Glavina del Rio T."/>
            <person name="Dalin E."/>
            <person name="Tice H."/>
            <person name="Bruce D."/>
            <person name="Goodwin L."/>
            <person name="Pitluck S."/>
            <person name="Schmutz J."/>
            <person name="Larimer F."/>
            <person name="Land M."/>
            <person name="Hauser L."/>
            <person name="Kyrpides N."/>
            <person name="Mikhailova N."/>
            <person name="Zhao F."/>
            <person name="Li T."/>
            <person name="Liu Z."/>
            <person name="Overmann J."/>
            <person name="Bryant D.A."/>
            <person name="Richardson P."/>
        </authorList>
    </citation>
    <scope>NUCLEOTIDE SEQUENCE [LARGE SCALE GENOMIC DNA]</scope>
    <source>
        <strain evidence="3">NCIB 8327</strain>
    </source>
</reference>
<dbReference type="GO" id="GO:0016757">
    <property type="term" value="F:glycosyltransferase activity"/>
    <property type="evidence" value="ECO:0007669"/>
    <property type="project" value="InterPro"/>
</dbReference>
<feature type="domain" description="Glycosyltransferase subfamily 4-like N-terminal" evidence="2">
    <location>
        <begin position="13"/>
        <end position="161"/>
    </location>
</feature>
<feature type="domain" description="Glycosyl transferase family 1" evidence="1">
    <location>
        <begin position="177"/>
        <end position="331"/>
    </location>
</feature>
<protein>
    <submittedName>
        <fullName evidence="3">Glycosyl transferase group 1</fullName>
    </submittedName>
</protein>
<evidence type="ECO:0000313" key="4">
    <source>
        <dbReference type="Proteomes" id="UP000008811"/>
    </source>
</evidence>
<dbReference type="CDD" id="cd03811">
    <property type="entry name" value="GT4_GT28_WabH-like"/>
    <property type="match status" value="1"/>
</dbReference>
<keyword evidence="4" id="KW-1185">Reference proteome</keyword>
<organism evidence="3 4">
    <name type="scientific">Chlorobaculum parvum (strain DSM 263 / NCIMB 8327)</name>
    <name type="common">Chlorobium vibrioforme subsp. thiosulfatophilum</name>
    <dbReference type="NCBI Taxonomy" id="517417"/>
    <lineage>
        <taxon>Bacteria</taxon>
        <taxon>Pseudomonadati</taxon>
        <taxon>Chlorobiota</taxon>
        <taxon>Chlorobiia</taxon>
        <taxon>Chlorobiales</taxon>
        <taxon>Chlorobiaceae</taxon>
        <taxon>Chlorobaculum</taxon>
    </lineage>
</organism>